<protein>
    <submittedName>
        <fullName evidence="1">Uncharacterized protein</fullName>
    </submittedName>
</protein>
<dbReference type="Proteomes" id="UP000255207">
    <property type="component" value="Unassembled WGS sequence"/>
</dbReference>
<reference evidence="2" key="1">
    <citation type="submission" date="2018-07" db="EMBL/GenBank/DDBJ databases">
        <authorList>
            <person name="Safronova V.I."/>
            <person name="Chirak E.R."/>
            <person name="Sazanova A.L."/>
        </authorList>
    </citation>
    <scope>NUCLEOTIDE SEQUENCE [LARGE SCALE GENOMIC DNA]</scope>
    <source>
        <strain evidence="2">RCAM04685</strain>
    </source>
</reference>
<accession>A0A370KYS3</accession>
<dbReference type="AlphaFoldDB" id="A0A370KYS3"/>
<organism evidence="1 2">
    <name type="scientific">Bosea caraganae</name>
    <dbReference type="NCBI Taxonomy" id="2763117"/>
    <lineage>
        <taxon>Bacteria</taxon>
        <taxon>Pseudomonadati</taxon>
        <taxon>Pseudomonadota</taxon>
        <taxon>Alphaproteobacteria</taxon>
        <taxon>Hyphomicrobiales</taxon>
        <taxon>Boseaceae</taxon>
        <taxon>Bosea</taxon>
    </lineage>
</organism>
<keyword evidence="2" id="KW-1185">Reference proteome</keyword>
<dbReference type="RefSeq" id="WP_114832268.1">
    <property type="nucleotide sequence ID" value="NZ_QQTO01000022.1"/>
</dbReference>
<comment type="caution">
    <text evidence="1">The sequence shown here is derived from an EMBL/GenBank/DDBJ whole genome shotgun (WGS) entry which is preliminary data.</text>
</comment>
<name>A0A370KYS3_9HYPH</name>
<gene>
    <name evidence="1" type="ORF">DWE98_26225</name>
</gene>
<dbReference type="EMBL" id="QQTP01000022">
    <property type="protein sequence ID" value="RDJ20133.1"/>
    <property type="molecule type" value="Genomic_DNA"/>
</dbReference>
<evidence type="ECO:0000313" key="2">
    <source>
        <dbReference type="Proteomes" id="UP000255207"/>
    </source>
</evidence>
<dbReference type="OrthoDB" id="8162615at2"/>
<sequence length="72" mass="8244">MAHTGRQLALEMIQKFPGRDWIAELADRTSHTRDFIEWHLQEDIAVPDDVKRAAEDMLRPTVLDDGKPGNFA</sequence>
<evidence type="ECO:0000313" key="1">
    <source>
        <dbReference type="EMBL" id="RDJ20133.1"/>
    </source>
</evidence>
<proteinExistence type="predicted"/>